<feature type="transmembrane region" description="Helical" evidence="13">
    <location>
        <begin position="275"/>
        <end position="294"/>
    </location>
</feature>
<keyword evidence="8" id="KW-1015">Disulfide bond</keyword>
<evidence type="ECO:0000313" key="16">
    <source>
        <dbReference type="Proteomes" id="UP001321473"/>
    </source>
</evidence>
<evidence type="ECO:0000256" key="13">
    <source>
        <dbReference type="SAM" id="Phobius"/>
    </source>
</evidence>
<feature type="domain" description="G-protein coupled receptors family 1 profile" evidence="14">
    <location>
        <begin position="75"/>
        <end position="331"/>
    </location>
</feature>
<evidence type="ECO:0000256" key="6">
    <source>
        <dbReference type="ARBA" id="ARBA00023040"/>
    </source>
</evidence>
<dbReference type="SUPFAM" id="SSF81321">
    <property type="entry name" value="Family A G protein-coupled receptor-like"/>
    <property type="match status" value="1"/>
</dbReference>
<evidence type="ECO:0000256" key="2">
    <source>
        <dbReference type="ARBA" id="ARBA00010663"/>
    </source>
</evidence>
<keyword evidence="6 12" id="KW-0297">G-protein coupled receptor</keyword>
<dbReference type="InterPro" id="IPR000611">
    <property type="entry name" value="NPY_rcpt"/>
</dbReference>
<dbReference type="AlphaFoldDB" id="A0AAQ4FMC5"/>
<keyword evidence="4 12" id="KW-0812">Transmembrane</keyword>
<keyword evidence="16" id="KW-1185">Reference proteome</keyword>
<gene>
    <name evidence="15" type="ORF">V5799_022507</name>
</gene>
<name>A0AAQ4FMC5_AMBAM</name>
<dbReference type="SMART" id="SM01381">
    <property type="entry name" value="7TM_GPCR_Srsx"/>
    <property type="match status" value="1"/>
</dbReference>
<dbReference type="PRINTS" id="PR01012">
    <property type="entry name" value="NRPEPTIDEYR"/>
</dbReference>
<comment type="caution">
    <text evidence="15">The sequence shown here is derived from an EMBL/GenBank/DDBJ whole genome shotgun (WGS) entry which is preliminary data.</text>
</comment>
<dbReference type="GO" id="GO:0005886">
    <property type="term" value="C:plasma membrane"/>
    <property type="evidence" value="ECO:0007669"/>
    <property type="project" value="UniProtKB-SubCell"/>
</dbReference>
<dbReference type="PROSITE" id="PS50262">
    <property type="entry name" value="G_PROTEIN_RECEP_F1_2"/>
    <property type="match status" value="1"/>
</dbReference>
<evidence type="ECO:0000259" key="14">
    <source>
        <dbReference type="PROSITE" id="PS50262"/>
    </source>
</evidence>
<dbReference type="CDD" id="cd15096">
    <property type="entry name" value="7tmA_AstA_R_insect"/>
    <property type="match status" value="1"/>
</dbReference>
<dbReference type="Gene3D" id="1.20.1070.10">
    <property type="entry name" value="Rhodopsin 7-helix transmembrane proteins"/>
    <property type="match status" value="1"/>
</dbReference>
<evidence type="ECO:0000256" key="9">
    <source>
        <dbReference type="ARBA" id="ARBA00023170"/>
    </source>
</evidence>
<dbReference type="PANTHER" id="PTHR45695">
    <property type="entry name" value="LEUCOKININ RECEPTOR-RELATED"/>
    <property type="match status" value="1"/>
</dbReference>
<keyword evidence="11 12" id="KW-0807">Transducer</keyword>
<protein>
    <recommendedName>
        <fullName evidence="14">G-protein coupled receptors family 1 profile domain-containing protein</fullName>
    </recommendedName>
</protein>
<keyword evidence="9 12" id="KW-0675">Receptor</keyword>
<dbReference type="PANTHER" id="PTHR45695:SF23">
    <property type="entry name" value="GALANIN-LIKE G-PROTEIN COUPLED RECEPTOR NPR-9"/>
    <property type="match status" value="1"/>
</dbReference>
<keyword evidence="7 13" id="KW-0472">Membrane</keyword>
<feature type="transmembrane region" description="Helical" evidence="13">
    <location>
        <begin position="133"/>
        <end position="154"/>
    </location>
</feature>
<evidence type="ECO:0000256" key="8">
    <source>
        <dbReference type="ARBA" id="ARBA00023157"/>
    </source>
</evidence>
<reference evidence="15 16" key="1">
    <citation type="journal article" date="2023" name="Arcadia Sci">
        <title>De novo assembly of a long-read Amblyomma americanum tick genome.</title>
        <authorList>
            <person name="Chou S."/>
            <person name="Poskanzer K.E."/>
            <person name="Rollins M."/>
            <person name="Thuy-Boun P.S."/>
        </authorList>
    </citation>
    <scope>NUCLEOTIDE SEQUENCE [LARGE SCALE GENOMIC DNA]</scope>
    <source>
        <strain evidence="15">F_SG_1</strain>
        <tissue evidence="15">Salivary glands</tissue>
    </source>
</reference>
<evidence type="ECO:0000256" key="5">
    <source>
        <dbReference type="ARBA" id="ARBA00022989"/>
    </source>
</evidence>
<dbReference type="Proteomes" id="UP001321473">
    <property type="component" value="Unassembled WGS sequence"/>
</dbReference>
<dbReference type="Pfam" id="PF00001">
    <property type="entry name" value="7tm_1"/>
    <property type="match status" value="1"/>
</dbReference>
<evidence type="ECO:0000256" key="12">
    <source>
        <dbReference type="RuleBase" id="RU000688"/>
    </source>
</evidence>
<accession>A0AAQ4FMC5</accession>
<evidence type="ECO:0000313" key="15">
    <source>
        <dbReference type="EMBL" id="KAK8787718.1"/>
    </source>
</evidence>
<evidence type="ECO:0000256" key="4">
    <source>
        <dbReference type="ARBA" id="ARBA00022692"/>
    </source>
</evidence>
<evidence type="ECO:0000256" key="7">
    <source>
        <dbReference type="ARBA" id="ARBA00023136"/>
    </source>
</evidence>
<keyword evidence="3" id="KW-1003">Cell membrane</keyword>
<dbReference type="InterPro" id="IPR017452">
    <property type="entry name" value="GPCR_Rhodpsn_7TM"/>
</dbReference>
<dbReference type="EMBL" id="JARKHS020001527">
    <property type="protein sequence ID" value="KAK8787718.1"/>
    <property type="molecule type" value="Genomic_DNA"/>
</dbReference>
<dbReference type="GO" id="GO:0004983">
    <property type="term" value="F:neuropeptide Y receptor activity"/>
    <property type="evidence" value="ECO:0007669"/>
    <property type="project" value="InterPro"/>
</dbReference>
<evidence type="ECO:0000256" key="10">
    <source>
        <dbReference type="ARBA" id="ARBA00023180"/>
    </source>
</evidence>
<proteinExistence type="inferred from homology"/>
<feature type="transmembrane region" description="Helical" evidence="13">
    <location>
        <begin position="56"/>
        <end position="84"/>
    </location>
</feature>
<keyword evidence="5 13" id="KW-1133">Transmembrane helix</keyword>
<evidence type="ECO:0000256" key="1">
    <source>
        <dbReference type="ARBA" id="ARBA00004651"/>
    </source>
</evidence>
<comment type="similarity">
    <text evidence="2 12">Belongs to the G-protein coupled receptor 1 family.</text>
</comment>
<dbReference type="PRINTS" id="PR00237">
    <property type="entry name" value="GPCRRHODOPSN"/>
</dbReference>
<comment type="subcellular location">
    <subcellularLocation>
        <location evidence="1">Cell membrane</location>
        <topology evidence="1">Multi-pass membrane protein</topology>
    </subcellularLocation>
</comment>
<sequence length="388" mass="43049">MQISQAQNAAAGTALMASCNGTGDQCKQWGDYSTSVDLLLSQENGIVGYEYRGDRVLGIVVSIFFGIILIVGLVGNALVVLVVLCNRQMRSTTNILIMNLAVADLLFIVVCVPFRGCYYVLSYWPFGDAWCRIVEYFVIVCASASIYTLVLMSLDRFLGVVYPLRSMSIRRPANGFRCILLTWTIILVACVPVLFSHGMVNVDNLHSFCNYFTPYAGYNIAAFGVSLCMLDFVVPLALIFALYALMLKRLWLAVPPGGRVTAGCTRAKRRVTKMVFVVALVFAVCWCPVHVVLFLKSVGLYGKRMDTPHVVMQIASQVIAYTNSCVNPFLYAFLSDSFRKGFCNVFSCFRKTSSDIAHAYNKRRATSRVLNAVNGKELVNEEVVLEMD</sequence>
<feature type="transmembrane region" description="Helical" evidence="13">
    <location>
        <begin position="215"/>
        <end position="245"/>
    </location>
</feature>
<evidence type="ECO:0000256" key="11">
    <source>
        <dbReference type="ARBA" id="ARBA00023224"/>
    </source>
</evidence>
<feature type="transmembrane region" description="Helical" evidence="13">
    <location>
        <begin position="314"/>
        <end position="334"/>
    </location>
</feature>
<organism evidence="15 16">
    <name type="scientific">Amblyomma americanum</name>
    <name type="common">Lone star tick</name>
    <dbReference type="NCBI Taxonomy" id="6943"/>
    <lineage>
        <taxon>Eukaryota</taxon>
        <taxon>Metazoa</taxon>
        <taxon>Ecdysozoa</taxon>
        <taxon>Arthropoda</taxon>
        <taxon>Chelicerata</taxon>
        <taxon>Arachnida</taxon>
        <taxon>Acari</taxon>
        <taxon>Parasitiformes</taxon>
        <taxon>Ixodida</taxon>
        <taxon>Ixodoidea</taxon>
        <taxon>Ixodidae</taxon>
        <taxon>Amblyomminae</taxon>
        <taxon>Amblyomma</taxon>
    </lineage>
</organism>
<dbReference type="PROSITE" id="PS00237">
    <property type="entry name" value="G_PROTEIN_RECEP_F1_1"/>
    <property type="match status" value="1"/>
</dbReference>
<keyword evidence="10" id="KW-0325">Glycoprotein</keyword>
<dbReference type="InterPro" id="IPR000276">
    <property type="entry name" value="GPCR_Rhodpsn"/>
</dbReference>
<feature type="transmembrane region" description="Helical" evidence="13">
    <location>
        <begin position="175"/>
        <end position="195"/>
    </location>
</feature>
<feature type="transmembrane region" description="Helical" evidence="13">
    <location>
        <begin position="96"/>
        <end position="121"/>
    </location>
</feature>
<evidence type="ECO:0000256" key="3">
    <source>
        <dbReference type="ARBA" id="ARBA00022475"/>
    </source>
</evidence>